<organism evidence="3 4">
    <name type="scientific">Congregibacter litoralis KT71</name>
    <dbReference type="NCBI Taxonomy" id="314285"/>
    <lineage>
        <taxon>Bacteria</taxon>
        <taxon>Pseudomonadati</taxon>
        <taxon>Pseudomonadota</taxon>
        <taxon>Gammaproteobacteria</taxon>
        <taxon>Cellvibrionales</taxon>
        <taxon>Halieaceae</taxon>
        <taxon>Congregibacter</taxon>
    </lineage>
</organism>
<dbReference type="SUPFAM" id="SSF52096">
    <property type="entry name" value="ClpP/crotonase"/>
    <property type="match status" value="1"/>
</dbReference>
<name>A4ADK3_9GAMM</name>
<feature type="compositionally biased region" description="Polar residues" evidence="1">
    <location>
        <begin position="59"/>
        <end position="69"/>
    </location>
</feature>
<dbReference type="HOGENOM" id="CLU_031949_2_0_6"/>
<feature type="region of interest" description="Disordered" evidence="1">
    <location>
        <begin position="470"/>
        <end position="494"/>
    </location>
</feature>
<dbReference type="Gene3D" id="3.30.750.170">
    <property type="match status" value="1"/>
</dbReference>
<evidence type="ECO:0000313" key="3">
    <source>
        <dbReference type="EMBL" id="EAQ95892.2"/>
    </source>
</evidence>
<dbReference type="EMBL" id="AAOA02000003">
    <property type="protein sequence ID" value="EAQ95892.2"/>
    <property type="molecule type" value="Genomic_DNA"/>
</dbReference>
<dbReference type="InterPro" id="IPR041613">
    <property type="entry name" value="Pept_S41_N"/>
</dbReference>
<feature type="domain" description="Tail specific protease" evidence="2">
    <location>
        <begin position="213"/>
        <end position="420"/>
    </location>
</feature>
<dbReference type="AlphaFoldDB" id="A4ADK3"/>
<dbReference type="InterPro" id="IPR029045">
    <property type="entry name" value="ClpP/crotonase-like_dom_sf"/>
</dbReference>
<dbReference type="SMART" id="SM00245">
    <property type="entry name" value="TSPc"/>
    <property type="match status" value="1"/>
</dbReference>
<dbReference type="Gene3D" id="3.90.226.10">
    <property type="entry name" value="2-enoyl-CoA Hydratase, Chain A, domain 1"/>
    <property type="match status" value="1"/>
</dbReference>
<dbReference type="eggNOG" id="COG0793">
    <property type="taxonomic scope" value="Bacteria"/>
</dbReference>
<dbReference type="GO" id="GO:0006508">
    <property type="term" value="P:proteolysis"/>
    <property type="evidence" value="ECO:0007669"/>
    <property type="project" value="UniProtKB-KW"/>
</dbReference>
<feature type="compositionally biased region" description="Basic and acidic residues" evidence="1">
    <location>
        <begin position="482"/>
        <end position="494"/>
    </location>
</feature>
<dbReference type="Pfam" id="PF18294">
    <property type="entry name" value="Pept_S41_N"/>
    <property type="match status" value="1"/>
</dbReference>
<dbReference type="GO" id="GO:0030288">
    <property type="term" value="C:outer membrane-bounded periplasmic space"/>
    <property type="evidence" value="ECO:0007669"/>
    <property type="project" value="TreeGrafter"/>
</dbReference>
<dbReference type="Proteomes" id="UP000019205">
    <property type="component" value="Chromosome"/>
</dbReference>
<evidence type="ECO:0000313" key="4">
    <source>
        <dbReference type="Proteomes" id="UP000019205"/>
    </source>
</evidence>
<dbReference type="Gene3D" id="2.30.42.10">
    <property type="match status" value="1"/>
</dbReference>
<reference evidence="3 4" key="1">
    <citation type="journal article" date="2007" name="Proc. Natl. Acad. Sci. U.S.A.">
        <title>Characterization of a marine gammaproteobacterium capable of aerobic anoxygenic photosynthesis.</title>
        <authorList>
            <person name="Fuchs B.M."/>
            <person name="Spring S."/>
            <person name="Teeling H."/>
            <person name="Quast C."/>
            <person name="Wulf J."/>
            <person name="Schattenhofer M."/>
            <person name="Yan S."/>
            <person name="Ferriera S."/>
            <person name="Johnson J."/>
            <person name="Glockner F.O."/>
            <person name="Amann R."/>
        </authorList>
    </citation>
    <scope>NUCLEOTIDE SEQUENCE [LARGE SCALE GENOMIC DNA]</scope>
    <source>
        <strain evidence="3">KT71</strain>
    </source>
</reference>
<feature type="region of interest" description="Disordered" evidence="1">
    <location>
        <begin position="49"/>
        <end position="69"/>
    </location>
</feature>
<dbReference type="Pfam" id="PF03572">
    <property type="entry name" value="Peptidase_S41"/>
    <property type="match status" value="1"/>
</dbReference>
<dbReference type="MEROPS" id="S41.012"/>
<dbReference type="PANTHER" id="PTHR32060:SF30">
    <property type="entry name" value="CARBOXY-TERMINAL PROCESSING PROTEASE CTPA"/>
    <property type="match status" value="1"/>
</dbReference>
<evidence type="ECO:0000256" key="1">
    <source>
        <dbReference type="SAM" id="MobiDB-lite"/>
    </source>
</evidence>
<keyword evidence="3" id="KW-0378">Hydrolase</keyword>
<dbReference type="InterPro" id="IPR036034">
    <property type="entry name" value="PDZ_sf"/>
</dbReference>
<dbReference type="STRING" id="314285.KT71_11600"/>
<accession>A4ADK3</accession>
<sequence length="494" mass="52422">MVTLCDALNPYQQYADRNLSIVTRLKQPCFLCALLALLTLSACGGGGGGAGSDGESGSNNPETVPPTVTQSCGVESQKDFVLSVARDWYLWYDELASVSQSEFASAGEYLNALTAPLAEDFRDPGFSYLTTVAEDEANFSSGAFVGFGFRFAINDAGQYLVSDAFEGAPAAEAGFVRGAEFLAVDAGDGFVTLREFEDQGAGLDDIFGGSVAGLERSFRLRIDGSIVEVTAAKRELDVPPLATAPRILERPGLPPVAYLHLRSFTLSAEPALDEAFTAISNQGITDFIVDLRYNSGGLVNVAARFMDLLGGEIANGEIAFSISHNDKRTAENESFAFNARPPSAAPLRIAFITSETTASASELLINSLEPYVEVVLIGSDTSGKAVGQYAFDQRGCDTRLRLVSFESVNGEGFGGFYTGLVDTGRFTLCAVEDPFTGAFGTTEDALTEGALAWLNEGSCPASVGISSAGRRTLRRGSSPIGAEDRPDRRSTWLQ</sequence>
<reference evidence="3 4" key="2">
    <citation type="journal article" date="2009" name="PLoS ONE">
        <title>The photosynthetic apparatus and its regulation in the aerobic gammaproteobacterium Congregibacter litoralis gen. nov., sp. nov.</title>
        <authorList>
            <person name="Spring S."/>
            <person name="Lunsdorf H."/>
            <person name="Fuchs B.M."/>
            <person name="Tindall B.J."/>
        </authorList>
    </citation>
    <scope>NUCLEOTIDE SEQUENCE [LARGE SCALE GENOMIC DNA]</scope>
    <source>
        <strain evidence="3">KT71</strain>
    </source>
</reference>
<comment type="caution">
    <text evidence="3">The sequence shown here is derived from an EMBL/GenBank/DDBJ whole genome shotgun (WGS) entry which is preliminary data.</text>
</comment>
<protein>
    <submittedName>
        <fullName evidence="3">Periplasmic protease</fullName>
    </submittedName>
</protein>
<dbReference type="GO" id="GO:0004175">
    <property type="term" value="F:endopeptidase activity"/>
    <property type="evidence" value="ECO:0007669"/>
    <property type="project" value="TreeGrafter"/>
</dbReference>
<dbReference type="InterPro" id="IPR005151">
    <property type="entry name" value="Tail-specific_protease"/>
</dbReference>
<keyword evidence="4" id="KW-1185">Reference proteome</keyword>
<dbReference type="CDD" id="cd07561">
    <property type="entry name" value="Peptidase_S41_CPP_like"/>
    <property type="match status" value="1"/>
</dbReference>
<dbReference type="GO" id="GO:0008236">
    <property type="term" value="F:serine-type peptidase activity"/>
    <property type="evidence" value="ECO:0007669"/>
    <property type="project" value="InterPro"/>
</dbReference>
<evidence type="ECO:0000259" key="2">
    <source>
        <dbReference type="SMART" id="SM00245"/>
    </source>
</evidence>
<keyword evidence="3" id="KW-0645">Protease</keyword>
<proteinExistence type="predicted"/>
<dbReference type="PANTHER" id="PTHR32060">
    <property type="entry name" value="TAIL-SPECIFIC PROTEASE"/>
    <property type="match status" value="1"/>
</dbReference>
<gene>
    <name evidence="3" type="ORF">KT71_11600</name>
</gene>
<dbReference type="GO" id="GO:0007165">
    <property type="term" value="P:signal transduction"/>
    <property type="evidence" value="ECO:0007669"/>
    <property type="project" value="TreeGrafter"/>
</dbReference>